<reference evidence="7 8" key="1">
    <citation type="submission" date="2024-04" db="EMBL/GenBank/DDBJ databases">
        <title>Tritrichomonas musculus Genome.</title>
        <authorList>
            <person name="Alves-Ferreira E."/>
            <person name="Grigg M."/>
            <person name="Lorenzi H."/>
            <person name="Galac M."/>
        </authorList>
    </citation>
    <scope>NUCLEOTIDE SEQUENCE [LARGE SCALE GENOMIC DNA]</scope>
    <source>
        <strain evidence="7 8">EAF2021</strain>
    </source>
</reference>
<evidence type="ECO:0000256" key="3">
    <source>
        <dbReference type="ARBA" id="ARBA00023242"/>
    </source>
</evidence>
<dbReference type="PANTHER" id="PTHR11850">
    <property type="entry name" value="HOMEOBOX PROTEIN TRANSCRIPTION FACTORS"/>
    <property type="match status" value="1"/>
</dbReference>
<dbReference type="SMART" id="SM00389">
    <property type="entry name" value="HOX"/>
    <property type="match status" value="1"/>
</dbReference>
<keyword evidence="3 4" id="KW-0539">Nucleus</keyword>
<evidence type="ECO:0000256" key="1">
    <source>
        <dbReference type="ARBA" id="ARBA00023125"/>
    </source>
</evidence>
<feature type="region of interest" description="Disordered" evidence="5">
    <location>
        <begin position="149"/>
        <end position="170"/>
    </location>
</feature>
<accession>A0ABR2I758</accession>
<dbReference type="InterPro" id="IPR009057">
    <property type="entry name" value="Homeodomain-like_sf"/>
</dbReference>
<evidence type="ECO:0000313" key="7">
    <source>
        <dbReference type="EMBL" id="KAK8858311.1"/>
    </source>
</evidence>
<dbReference type="PROSITE" id="PS50071">
    <property type="entry name" value="HOMEOBOX_2"/>
    <property type="match status" value="1"/>
</dbReference>
<evidence type="ECO:0000256" key="5">
    <source>
        <dbReference type="SAM" id="MobiDB-lite"/>
    </source>
</evidence>
<dbReference type="Gene3D" id="1.10.10.60">
    <property type="entry name" value="Homeodomain-like"/>
    <property type="match status" value="1"/>
</dbReference>
<keyword evidence="8" id="KW-1185">Reference proteome</keyword>
<dbReference type="InterPro" id="IPR050224">
    <property type="entry name" value="TALE_homeobox"/>
</dbReference>
<dbReference type="EMBL" id="JAPFFF010000019">
    <property type="protein sequence ID" value="KAK8858311.1"/>
    <property type="molecule type" value="Genomic_DNA"/>
</dbReference>
<keyword evidence="1 4" id="KW-0238">DNA-binding</keyword>
<evidence type="ECO:0000313" key="8">
    <source>
        <dbReference type="Proteomes" id="UP001470230"/>
    </source>
</evidence>
<keyword evidence="2 4" id="KW-0371">Homeobox</keyword>
<organism evidence="7 8">
    <name type="scientific">Tritrichomonas musculus</name>
    <dbReference type="NCBI Taxonomy" id="1915356"/>
    <lineage>
        <taxon>Eukaryota</taxon>
        <taxon>Metamonada</taxon>
        <taxon>Parabasalia</taxon>
        <taxon>Tritrichomonadida</taxon>
        <taxon>Tritrichomonadidae</taxon>
        <taxon>Tritrichomonas</taxon>
    </lineage>
</organism>
<comment type="subcellular location">
    <subcellularLocation>
        <location evidence="4">Nucleus</location>
    </subcellularLocation>
</comment>
<evidence type="ECO:0000256" key="4">
    <source>
        <dbReference type="PROSITE-ProRule" id="PRU00108"/>
    </source>
</evidence>
<proteinExistence type="predicted"/>
<dbReference type="InterPro" id="IPR001356">
    <property type="entry name" value="HD"/>
</dbReference>
<feature type="DNA-binding region" description="Homeobox" evidence="4">
    <location>
        <begin position="209"/>
        <end position="271"/>
    </location>
</feature>
<comment type="caution">
    <text evidence="7">The sequence shown here is derived from an EMBL/GenBank/DDBJ whole genome shotgun (WGS) entry which is preliminary data.</text>
</comment>
<sequence>MQEDIFQTTPQISRECQSLSFFQEQFGFDGPLFSCQDDYTTAFQSPLLSPLPSPLKSPTFTPYINHLDQQLNLNSNNESNCSYNYTMKDQNLSPKRSNQISVITSQGNGIFHITQQINQVFVIKNEIPSQVKNELEDIEFGDLPDIPEKTLTKGMNSETSQEDGKASLTEKQDENFVSGFDHEIMTPTIEPIKVSSFIKNKKGKSANQRAGARKNFPPEAKAAMNSWLINHWVYPYPTSREKKMFSNMYGLTSKQITVYFINNRTRLLNRKGFGSKNSPFIIHPFKGCYKL</sequence>
<dbReference type="CDD" id="cd00086">
    <property type="entry name" value="homeodomain"/>
    <property type="match status" value="1"/>
</dbReference>
<protein>
    <recommendedName>
        <fullName evidence="6">Homeobox domain-containing protein</fullName>
    </recommendedName>
</protein>
<name>A0ABR2I758_9EUKA</name>
<evidence type="ECO:0000259" key="6">
    <source>
        <dbReference type="PROSITE" id="PS50071"/>
    </source>
</evidence>
<dbReference type="SUPFAM" id="SSF46689">
    <property type="entry name" value="Homeodomain-like"/>
    <property type="match status" value="1"/>
</dbReference>
<evidence type="ECO:0000256" key="2">
    <source>
        <dbReference type="ARBA" id="ARBA00023155"/>
    </source>
</evidence>
<dbReference type="Pfam" id="PF05920">
    <property type="entry name" value="Homeobox_KN"/>
    <property type="match status" value="1"/>
</dbReference>
<dbReference type="InterPro" id="IPR008422">
    <property type="entry name" value="KN_HD"/>
</dbReference>
<dbReference type="Proteomes" id="UP001470230">
    <property type="component" value="Unassembled WGS sequence"/>
</dbReference>
<gene>
    <name evidence="7" type="ORF">M9Y10_013414</name>
</gene>
<feature type="domain" description="Homeobox" evidence="6">
    <location>
        <begin position="207"/>
        <end position="270"/>
    </location>
</feature>